<protein>
    <recommendedName>
        <fullName evidence="3">Flp pilus assembly protein CpaB</fullName>
    </recommendedName>
</protein>
<dbReference type="RefSeq" id="WP_320424316.1">
    <property type="nucleotide sequence ID" value="NZ_JAXCLA010000005.1"/>
</dbReference>
<evidence type="ECO:0000313" key="2">
    <source>
        <dbReference type="Proteomes" id="UP001285263"/>
    </source>
</evidence>
<sequence length="77" mass="8050">MSSNDKYFALGLVGIVAIFGSVALELAQAATPAPQEVVKLERVVIVGKRAPVVAQLPRVIIEGRRTLPADGVQVAAL</sequence>
<evidence type="ECO:0008006" key="3">
    <source>
        <dbReference type="Google" id="ProtNLM"/>
    </source>
</evidence>
<keyword evidence="2" id="KW-1185">Reference proteome</keyword>
<dbReference type="Proteomes" id="UP001285263">
    <property type="component" value="Unassembled WGS sequence"/>
</dbReference>
<evidence type="ECO:0000313" key="1">
    <source>
        <dbReference type="EMBL" id="MDY0746406.1"/>
    </source>
</evidence>
<gene>
    <name evidence="1" type="ORF">SNE35_17975</name>
</gene>
<organism evidence="1 2">
    <name type="scientific">Roseateles agri</name>
    <dbReference type="NCBI Taxonomy" id="3098619"/>
    <lineage>
        <taxon>Bacteria</taxon>
        <taxon>Pseudomonadati</taxon>
        <taxon>Pseudomonadota</taxon>
        <taxon>Betaproteobacteria</taxon>
        <taxon>Burkholderiales</taxon>
        <taxon>Sphaerotilaceae</taxon>
        <taxon>Roseateles</taxon>
    </lineage>
</organism>
<comment type="caution">
    <text evidence="1">The sequence shown here is derived from an EMBL/GenBank/DDBJ whole genome shotgun (WGS) entry which is preliminary data.</text>
</comment>
<reference evidence="1 2" key="1">
    <citation type="submission" date="2023-11" db="EMBL/GenBank/DDBJ databases">
        <title>Paucibacter sp. nov., isolated from fresh soil in Korea.</title>
        <authorList>
            <person name="Le N.T.T."/>
        </authorList>
    </citation>
    <scope>NUCLEOTIDE SEQUENCE [LARGE SCALE GENOMIC DNA]</scope>
    <source>
        <strain evidence="1 2">R3-3</strain>
    </source>
</reference>
<dbReference type="EMBL" id="JAXCLA010000005">
    <property type="protein sequence ID" value="MDY0746406.1"/>
    <property type="molecule type" value="Genomic_DNA"/>
</dbReference>
<name>A0ABU5DJC7_9BURK</name>
<accession>A0ABU5DJC7</accession>
<proteinExistence type="predicted"/>